<keyword evidence="3" id="KW-1185">Reference proteome</keyword>
<name>A0AAJ0EWH1_9PEZI</name>
<sequence>MSCKASRKTKSRLRREKKLREQSQSVARYFKHFRFLDLPPELRTKVYDFAIVCCDVVSITRISHKNGCTNKKQLAILHHQNCGLAKRDTQPIAGLLHTCKKIRHETSFKLYNSNAFGLCDVPTLILWLEIIGPANRAALRSLEIEGDGFDDLLPIISLLDPEGDLDRYDSNPSIGRASPGDPYRKETARVGDLLSESLVLEALHLPCGYKFWQLPPLTLRQRDADNAPWQTNMARRIAETLVEDFALFFRKRLLLDNDTEQLSKVIKVDIVRQRDGDMPASPAIKGVLTQIEEGAEYLNLLLKYIQHKQNGGKPWPFCLAE</sequence>
<dbReference type="InterPro" id="IPR038883">
    <property type="entry name" value="AN11006-like"/>
</dbReference>
<protein>
    <recommendedName>
        <fullName evidence="1">DUF7730 domain-containing protein</fullName>
    </recommendedName>
</protein>
<reference evidence="2" key="1">
    <citation type="submission" date="2021-06" db="EMBL/GenBank/DDBJ databases">
        <title>Comparative genomics, transcriptomics and evolutionary studies reveal genomic signatures of adaptation to plant cell wall in hemibiotrophic fungi.</title>
        <authorList>
            <consortium name="DOE Joint Genome Institute"/>
            <person name="Baroncelli R."/>
            <person name="Diaz J.F."/>
            <person name="Benocci T."/>
            <person name="Peng M."/>
            <person name="Battaglia E."/>
            <person name="Haridas S."/>
            <person name="Andreopoulos W."/>
            <person name="Labutti K."/>
            <person name="Pangilinan J."/>
            <person name="Floch G.L."/>
            <person name="Makela M.R."/>
            <person name="Henrissat B."/>
            <person name="Grigoriev I.V."/>
            <person name="Crouch J.A."/>
            <person name="De Vries R.P."/>
            <person name="Sukno S.A."/>
            <person name="Thon M.R."/>
        </authorList>
    </citation>
    <scope>NUCLEOTIDE SEQUENCE</scope>
    <source>
        <strain evidence="2">CBS 193.32</strain>
    </source>
</reference>
<feature type="domain" description="DUF7730" evidence="1">
    <location>
        <begin position="35"/>
        <end position="145"/>
    </location>
</feature>
<evidence type="ECO:0000259" key="1">
    <source>
        <dbReference type="Pfam" id="PF24864"/>
    </source>
</evidence>
<proteinExistence type="predicted"/>
<dbReference type="PANTHER" id="PTHR42085">
    <property type="entry name" value="F-BOX DOMAIN-CONTAINING PROTEIN"/>
    <property type="match status" value="1"/>
</dbReference>
<gene>
    <name evidence="2" type="ORF">BDP55DRAFT_715055</name>
</gene>
<evidence type="ECO:0000313" key="3">
    <source>
        <dbReference type="Proteomes" id="UP001224890"/>
    </source>
</evidence>
<comment type="caution">
    <text evidence="2">The sequence shown here is derived from an EMBL/GenBank/DDBJ whole genome shotgun (WGS) entry which is preliminary data.</text>
</comment>
<dbReference type="EMBL" id="JAHMHR010000018">
    <property type="protein sequence ID" value="KAK1676358.1"/>
    <property type="molecule type" value="Genomic_DNA"/>
</dbReference>
<dbReference type="PANTHER" id="PTHR42085:SF8">
    <property type="entry name" value="F-BOX DOMAIN-CONTAINING PROTEIN"/>
    <property type="match status" value="1"/>
</dbReference>
<dbReference type="Pfam" id="PF24864">
    <property type="entry name" value="DUF7730"/>
    <property type="match status" value="1"/>
</dbReference>
<evidence type="ECO:0000313" key="2">
    <source>
        <dbReference type="EMBL" id="KAK1676358.1"/>
    </source>
</evidence>
<organism evidence="2 3">
    <name type="scientific">Colletotrichum godetiae</name>
    <dbReference type="NCBI Taxonomy" id="1209918"/>
    <lineage>
        <taxon>Eukaryota</taxon>
        <taxon>Fungi</taxon>
        <taxon>Dikarya</taxon>
        <taxon>Ascomycota</taxon>
        <taxon>Pezizomycotina</taxon>
        <taxon>Sordariomycetes</taxon>
        <taxon>Hypocreomycetidae</taxon>
        <taxon>Glomerellales</taxon>
        <taxon>Glomerellaceae</taxon>
        <taxon>Colletotrichum</taxon>
        <taxon>Colletotrichum acutatum species complex</taxon>
    </lineage>
</organism>
<dbReference type="AlphaFoldDB" id="A0AAJ0EWH1"/>
<dbReference type="Proteomes" id="UP001224890">
    <property type="component" value="Unassembled WGS sequence"/>
</dbReference>
<accession>A0AAJ0EWH1</accession>
<dbReference type="InterPro" id="IPR056632">
    <property type="entry name" value="DUF7730"/>
</dbReference>
<dbReference type="GeneID" id="85462814"/>
<dbReference type="RefSeq" id="XP_060430361.1">
    <property type="nucleotide sequence ID" value="XM_060578288.1"/>
</dbReference>